<organism evidence="4 5">
    <name type="scientific">Linnemannia gamsii</name>
    <dbReference type="NCBI Taxonomy" id="64522"/>
    <lineage>
        <taxon>Eukaryota</taxon>
        <taxon>Fungi</taxon>
        <taxon>Fungi incertae sedis</taxon>
        <taxon>Mucoromycota</taxon>
        <taxon>Mortierellomycotina</taxon>
        <taxon>Mortierellomycetes</taxon>
        <taxon>Mortierellales</taxon>
        <taxon>Mortierellaceae</taxon>
        <taxon>Linnemannia</taxon>
    </lineage>
</organism>
<feature type="compositionally biased region" description="Basic and acidic residues" evidence="2">
    <location>
        <begin position="583"/>
        <end position="592"/>
    </location>
</feature>
<feature type="region of interest" description="Disordered" evidence="2">
    <location>
        <begin position="1"/>
        <end position="111"/>
    </location>
</feature>
<feature type="region of interest" description="Disordered" evidence="2">
    <location>
        <begin position="697"/>
        <end position="731"/>
    </location>
</feature>
<feature type="region of interest" description="Disordered" evidence="2">
    <location>
        <begin position="213"/>
        <end position="242"/>
    </location>
</feature>
<reference evidence="4" key="1">
    <citation type="journal article" date="2020" name="Fungal Divers.">
        <title>Resolving the Mortierellaceae phylogeny through synthesis of multi-gene phylogenetics and phylogenomics.</title>
        <authorList>
            <person name="Vandepol N."/>
            <person name="Liber J."/>
            <person name="Desiro A."/>
            <person name="Na H."/>
            <person name="Kennedy M."/>
            <person name="Barry K."/>
            <person name="Grigoriev I.V."/>
            <person name="Miller A.N."/>
            <person name="O'Donnell K."/>
            <person name="Stajich J.E."/>
            <person name="Bonito G."/>
        </authorList>
    </citation>
    <scope>NUCLEOTIDE SEQUENCE</scope>
    <source>
        <strain evidence="4">NVP60</strain>
    </source>
</reference>
<feature type="compositionally biased region" description="Acidic residues" evidence="2">
    <location>
        <begin position="232"/>
        <end position="242"/>
    </location>
</feature>
<feature type="compositionally biased region" description="Polar residues" evidence="2">
    <location>
        <begin position="87"/>
        <end position="97"/>
    </location>
</feature>
<feature type="compositionally biased region" description="Basic and acidic residues" evidence="2">
    <location>
        <begin position="722"/>
        <end position="731"/>
    </location>
</feature>
<dbReference type="OrthoDB" id="676304at2759"/>
<evidence type="ECO:0000313" key="4">
    <source>
        <dbReference type="EMBL" id="KAG0295432.1"/>
    </source>
</evidence>
<feature type="compositionally biased region" description="Basic and acidic residues" evidence="2">
    <location>
        <begin position="882"/>
        <end position="903"/>
    </location>
</feature>
<sequence>MSIISSIPSGTMGSTSDRVTSVAASALDATSPPVTPPTKSSGPNAGSASQSSLPSPPPSSSSRRSRAVDQDEYEYDQDHLDRAGKKPTSTGDTPKTHSSSSSTSSLASSNQHLPATLNNKHISVAKTKTLGHLTRSTSSEVDNEVANALASGRSIVSKTDWKEEDAQYLVQLIEAQFPKGNIIWDWVGHQMVDRGFTKSQCRSKWKRIRTKVLHGDGNPHTKDRDQTAHEQEVDELNEEEYEELPTDIPDLKWRHQQAEQEISISQSQSARSNGAYDRQYAYRTGLTVREEELAAAARRSQHSIRAVTQSSYPEHAGEPWSEDDERRHDAESYLQPAKRFSDYPEHDRTPPSRSPQQHRRTSSSNHQSSAQGDDAGRSSTALSAIAATPTIFGKIEWKPEDSDYLVHLIETKFASRKVDWAYVSKQMEGRGYDRTQCKSRWWRVQHRQSQSQQSQGGVGGSISSPSSRGGRPRKNIDRRESQQQEFDQLEDEKEKISDTEEIHPEQALEAPREYRGPHQQPDSVSMRSPSIPPPPPPQHLAHPSDLIDSQAHYPQESSHRERQEDEESQGTADGHARSPRTTRGHEHQKHIEWKEEDSQYMFRMIEREFPVGNVVWSVIGERMASRGYSQTQCMSKWRRHLKNSKISNDSTGGRPSGISMDLDVDMDVDGSLSSYNVHRENRLTGFRRPRKEDLLIYGDNRGSGVGGGDHHSSSHTSSGKRVKSDLVDSRGYDRDEYRSPVAQLDARLVEMEFDRYFNVGNKRRRTLEGEGHGNGPYAGPESTANSYYDRGVSSPYEDESAHHHRQHRHHYHHRRLSSEVRHEDYPRRSSYRQDEHAFSGGYGERERSRRRSPPLADEGVVGEEAVPLVGSAGSAGSAGPYEPERDSHNGERQGRLYDEREWDSAMVVDNEEPPSLSSKNQHREPHSSRSHYADENNGRYYYDERESTRATMDQNKEARHRPQEPARYNEPIGRSPDRDLVGTTHISSLSSSSYPNGTSSGHRDRKLVSRRGVEEEEYHVIERDERHYRDQQQPPHRRSHHQPQQHRSRRLSSQDRGGYYDNDYGKRKHRQSSAEYEHHRQDYGYRQSSSTGHGSQYHQERDGDFIDYAMEDDLDWANGRWEGRDMARLAAAVARQGRRWDAIREQIRIPVLVSAYDDQEYGDIYEGFRLEPHVPPSSSVDRQYSRHHHHHSSSSTAQSQQRYSQPQSQQRHQRRTSYQQVPREDIRKSSSHRNHHRPTGSTTSPARGLADDNYSQRQVPSPLVSSSSSTSKRTNGAIASVSYSRADVIASATSSSPYASGVAASKEVVVIDGEDIDERQVAERGRGLVDDEQFERGRPRQEEVVDVDSTEQGQGRREDGGVEEQIVATMAETHSHIAVDDKEEILVEREEESRSLEVELMEIDEEHQQMGQEMMAPSIRSAPSEVDAEIMQSETTSIAITSTTTITSSASATSRTTTEQDVEALAMY</sequence>
<proteinExistence type="predicted"/>
<feature type="compositionally biased region" description="Basic residues" evidence="2">
    <location>
        <begin position="802"/>
        <end position="815"/>
    </location>
</feature>
<dbReference type="CDD" id="cd00167">
    <property type="entry name" value="SANT"/>
    <property type="match status" value="1"/>
</dbReference>
<feature type="domain" description="Myb-like" evidence="3">
    <location>
        <begin position="153"/>
        <end position="209"/>
    </location>
</feature>
<feature type="compositionally biased region" description="Low complexity" evidence="2">
    <location>
        <begin position="1193"/>
        <end position="1220"/>
    </location>
</feature>
<feature type="compositionally biased region" description="Basic and acidic residues" evidence="2">
    <location>
        <begin position="1018"/>
        <end position="1030"/>
    </location>
</feature>
<feature type="compositionally biased region" description="Basic and acidic residues" evidence="2">
    <location>
        <begin position="213"/>
        <end position="231"/>
    </location>
</feature>
<evidence type="ECO:0000259" key="3">
    <source>
        <dbReference type="PROSITE" id="PS50090"/>
    </source>
</evidence>
<feature type="coiled-coil region" evidence="1">
    <location>
        <begin position="1379"/>
        <end position="1406"/>
    </location>
</feature>
<feature type="compositionally biased region" description="Low complexity" evidence="2">
    <location>
        <begin position="982"/>
        <end position="1000"/>
    </location>
</feature>
<feature type="compositionally biased region" description="Low complexity" evidence="2">
    <location>
        <begin position="870"/>
        <end position="879"/>
    </location>
</feature>
<dbReference type="Proteomes" id="UP000823405">
    <property type="component" value="Unassembled WGS sequence"/>
</dbReference>
<feature type="domain" description="Myb-like" evidence="3">
    <location>
        <begin position="585"/>
        <end position="641"/>
    </location>
</feature>
<protein>
    <recommendedName>
        <fullName evidence="3">Myb-like domain-containing protein</fullName>
    </recommendedName>
</protein>
<feature type="compositionally biased region" description="Polar residues" evidence="2">
    <location>
        <begin position="1086"/>
        <end position="1097"/>
    </location>
</feature>
<feature type="region of interest" description="Disordered" evidence="2">
    <location>
        <begin position="765"/>
        <end position="1099"/>
    </location>
</feature>
<evidence type="ECO:0000256" key="2">
    <source>
        <dbReference type="SAM" id="MobiDB-lite"/>
    </source>
</evidence>
<feature type="compositionally biased region" description="Basic and acidic residues" evidence="2">
    <location>
        <begin position="921"/>
        <end position="964"/>
    </location>
</feature>
<feature type="compositionally biased region" description="Low complexity" evidence="2">
    <location>
        <begin position="37"/>
        <end position="53"/>
    </location>
</feature>
<feature type="domain" description="Myb-like" evidence="3">
    <location>
        <begin position="397"/>
        <end position="445"/>
    </location>
</feature>
<feature type="compositionally biased region" description="Polar residues" evidence="2">
    <location>
        <begin position="362"/>
        <end position="378"/>
    </location>
</feature>
<feature type="compositionally biased region" description="Basic and acidic residues" evidence="2">
    <location>
        <begin position="492"/>
        <end position="516"/>
    </location>
</feature>
<evidence type="ECO:0000256" key="1">
    <source>
        <dbReference type="SAM" id="Coils"/>
    </source>
</evidence>
<feature type="compositionally biased region" description="Basic and acidic residues" evidence="2">
    <location>
        <begin position="1324"/>
        <end position="1343"/>
    </location>
</feature>
<dbReference type="InterPro" id="IPR001005">
    <property type="entry name" value="SANT/Myb"/>
</dbReference>
<feature type="compositionally biased region" description="Low complexity" evidence="2">
    <location>
        <begin position="447"/>
        <end position="469"/>
    </location>
</feature>
<keyword evidence="5" id="KW-1185">Reference proteome</keyword>
<evidence type="ECO:0000313" key="5">
    <source>
        <dbReference type="Proteomes" id="UP000823405"/>
    </source>
</evidence>
<keyword evidence="1" id="KW-0175">Coiled coil</keyword>
<accession>A0A9P6UGN2</accession>
<feature type="compositionally biased region" description="Polar residues" evidence="2">
    <location>
        <begin position="1"/>
        <end position="23"/>
    </location>
</feature>
<feature type="region of interest" description="Disordered" evidence="2">
    <location>
        <begin position="303"/>
        <end position="378"/>
    </location>
</feature>
<feature type="compositionally biased region" description="Basic residues" evidence="2">
    <location>
        <begin position="1229"/>
        <end position="1238"/>
    </location>
</feature>
<dbReference type="SMART" id="SM00717">
    <property type="entry name" value="SANT"/>
    <property type="match status" value="3"/>
</dbReference>
<feature type="compositionally biased region" description="Basic and acidic residues" evidence="2">
    <location>
        <begin position="339"/>
        <end position="350"/>
    </location>
</feature>
<dbReference type="PROSITE" id="PS50090">
    <property type="entry name" value="MYB_LIKE"/>
    <property type="match status" value="3"/>
</dbReference>
<comment type="caution">
    <text evidence="4">The sequence shown here is derived from an EMBL/GenBank/DDBJ whole genome shotgun (WGS) entry which is preliminary data.</text>
</comment>
<name>A0A9P6UGN2_9FUNG</name>
<feature type="region of interest" description="Disordered" evidence="2">
    <location>
        <begin position="443"/>
        <end position="592"/>
    </location>
</feature>
<dbReference type="EMBL" id="JAAAIN010002235">
    <property type="protein sequence ID" value="KAG0295432.1"/>
    <property type="molecule type" value="Genomic_DNA"/>
</dbReference>
<feature type="compositionally biased region" description="Basic and acidic residues" evidence="2">
    <location>
        <begin position="816"/>
        <end position="847"/>
    </location>
</feature>
<feature type="compositionally biased region" description="Basic residues" evidence="2">
    <location>
        <begin position="1035"/>
        <end position="1050"/>
    </location>
</feature>
<feature type="region of interest" description="Disordered" evidence="2">
    <location>
        <begin position="1170"/>
        <end position="1276"/>
    </location>
</feature>
<feature type="compositionally biased region" description="Low complexity" evidence="2">
    <location>
        <begin position="98"/>
        <end position="109"/>
    </location>
</feature>
<gene>
    <name evidence="4" type="ORF">BGZ97_004820</name>
</gene>
<feature type="compositionally biased region" description="Low complexity" evidence="2">
    <location>
        <begin position="1255"/>
        <end position="1274"/>
    </location>
</feature>
<feature type="region of interest" description="Disordered" evidence="2">
    <location>
        <begin position="1324"/>
        <end position="1361"/>
    </location>
</feature>